<gene>
    <name evidence="4" type="ORF">QBC37DRAFT_413693</name>
</gene>
<feature type="region of interest" description="Disordered" evidence="1">
    <location>
        <begin position="509"/>
        <end position="545"/>
    </location>
</feature>
<reference evidence="4" key="1">
    <citation type="journal article" date="2023" name="Mol. Phylogenet. Evol.">
        <title>Genome-scale phylogeny and comparative genomics of the fungal order Sordariales.</title>
        <authorList>
            <person name="Hensen N."/>
            <person name="Bonometti L."/>
            <person name="Westerberg I."/>
            <person name="Brannstrom I.O."/>
            <person name="Guillou S."/>
            <person name="Cros-Aarteil S."/>
            <person name="Calhoun S."/>
            <person name="Haridas S."/>
            <person name="Kuo A."/>
            <person name="Mondo S."/>
            <person name="Pangilinan J."/>
            <person name="Riley R."/>
            <person name="LaButti K."/>
            <person name="Andreopoulos B."/>
            <person name="Lipzen A."/>
            <person name="Chen C."/>
            <person name="Yan M."/>
            <person name="Daum C."/>
            <person name="Ng V."/>
            <person name="Clum A."/>
            <person name="Steindorff A."/>
            <person name="Ohm R.A."/>
            <person name="Martin F."/>
            <person name="Silar P."/>
            <person name="Natvig D.O."/>
            <person name="Lalanne C."/>
            <person name="Gautier V."/>
            <person name="Ament-Velasquez S.L."/>
            <person name="Kruys A."/>
            <person name="Hutchinson M.I."/>
            <person name="Powell A.J."/>
            <person name="Barry K."/>
            <person name="Miller A.N."/>
            <person name="Grigoriev I.V."/>
            <person name="Debuchy R."/>
            <person name="Gladieux P."/>
            <person name="Hiltunen Thoren M."/>
            <person name="Johannesson H."/>
        </authorList>
    </citation>
    <scope>NUCLEOTIDE SEQUENCE</scope>
    <source>
        <strain evidence="4">PSN293</strain>
    </source>
</reference>
<reference evidence="4" key="2">
    <citation type="submission" date="2023-05" db="EMBL/GenBank/DDBJ databases">
        <authorList>
            <consortium name="Lawrence Berkeley National Laboratory"/>
            <person name="Steindorff A."/>
            <person name="Hensen N."/>
            <person name="Bonometti L."/>
            <person name="Westerberg I."/>
            <person name="Brannstrom I.O."/>
            <person name="Guillou S."/>
            <person name="Cros-Aarteil S."/>
            <person name="Calhoun S."/>
            <person name="Haridas S."/>
            <person name="Kuo A."/>
            <person name="Mondo S."/>
            <person name="Pangilinan J."/>
            <person name="Riley R."/>
            <person name="Labutti K."/>
            <person name="Andreopoulos B."/>
            <person name="Lipzen A."/>
            <person name="Chen C."/>
            <person name="Yanf M."/>
            <person name="Daum C."/>
            <person name="Ng V."/>
            <person name="Clum A."/>
            <person name="Ohm R."/>
            <person name="Martin F."/>
            <person name="Silar P."/>
            <person name="Natvig D."/>
            <person name="Lalanne C."/>
            <person name="Gautier V."/>
            <person name="Ament-Velasquez S.L."/>
            <person name="Kruys A."/>
            <person name="Hutchinson M.I."/>
            <person name="Powell A.J."/>
            <person name="Barry K."/>
            <person name="Miller A.N."/>
            <person name="Grigoriev I.V."/>
            <person name="Debuchy R."/>
            <person name="Gladieux P."/>
            <person name="Thoren M.H."/>
            <person name="Johannesson H."/>
        </authorList>
    </citation>
    <scope>NUCLEOTIDE SEQUENCE</scope>
    <source>
        <strain evidence="4">PSN293</strain>
    </source>
</reference>
<keyword evidence="5" id="KW-1185">Reference proteome</keyword>
<comment type="caution">
    <text evidence="4">The sequence shown here is derived from an EMBL/GenBank/DDBJ whole genome shotgun (WGS) entry which is preliminary data.</text>
</comment>
<evidence type="ECO:0000313" key="5">
    <source>
        <dbReference type="Proteomes" id="UP001301769"/>
    </source>
</evidence>
<sequence length="608" mass="65510">MATTRAPATITYHKPGTIPPVYVAGTFSDPAWQPQEMEYDLDTNGEHVFKKEIQGEPGTKIQYKFRIGDGDWWVLNDDKPTVTDMAGNKNNELEMVAPSQVVPSEAEAGNGDIVAPSAAGPGDESPQPPIMAKDIRGLSALSNSHTGADTPTLAMNAAEVADSAALLNEEEPEAEISDAEAGRIGFRRMSATPIIEVANTAAEVADSAQDLDDDIDVVAPNHPREVYDFRDDDDHTDKPPLFAHECVGMKDLNGAVHEDHVHEDNPEHDDHNQNQPVEEADLDEIDLNDPTIERFPSNREEIMNTVRKLETGLDEDRASFEGAPISPVVGAYRPGMEDITGDPFLSSPVLTSPIVPRPSRRLEVPRSPHGSFSSNVSSPLSLHAIDEGEEPGTRADHDSASAVLLSPPQPRTGLRLPKLPPSDEDEGIAMKANGSSGMPVRENGKSDLKQAESPRDVNSSASQDGSPDTEATSRQPEPHHSLTTSEPSSDEHTKPQSPEIVIQAIEDNARQESDVDKRQNGSADPVPVDSNNESDVDVGTSSAVEGTAVNGVRKRIDNPGRTGTPVSNHSATIENGRKGGWFKKFIQFLFVDLIGGFFTSLCGGRRQT</sequence>
<feature type="region of interest" description="Disordered" evidence="1">
    <location>
        <begin position="343"/>
        <end position="496"/>
    </location>
</feature>
<feature type="compositionally biased region" description="Basic and acidic residues" evidence="1">
    <location>
        <begin position="260"/>
        <end position="272"/>
    </location>
</feature>
<accession>A0AAN6YHW7</accession>
<dbReference type="AlphaFoldDB" id="A0AAN6YHW7"/>
<dbReference type="InterPro" id="IPR014756">
    <property type="entry name" value="Ig_E-set"/>
</dbReference>
<feature type="compositionally biased region" description="Basic and acidic residues" evidence="1">
    <location>
        <begin position="442"/>
        <end position="455"/>
    </location>
</feature>
<feature type="region of interest" description="Disordered" evidence="1">
    <location>
        <begin position="110"/>
        <end position="129"/>
    </location>
</feature>
<name>A0AAN6YHW7_9PEZI</name>
<organism evidence="4 5">
    <name type="scientific">Rhypophila decipiens</name>
    <dbReference type="NCBI Taxonomy" id="261697"/>
    <lineage>
        <taxon>Eukaryota</taxon>
        <taxon>Fungi</taxon>
        <taxon>Dikarya</taxon>
        <taxon>Ascomycota</taxon>
        <taxon>Pezizomycotina</taxon>
        <taxon>Sordariomycetes</taxon>
        <taxon>Sordariomycetidae</taxon>
        <taxon>Sordariales</taxon>
        <taxon>Naviculisporaceae</taxon>
        <taxon>Rhypophila</taxon>
    </lineage>
</organism>
<evidence type="ECO:0000256" key="1">
    <source>
        <dbReference type="SAM" id="MobiDB-lite"/>
    </source>
</evidence>
<proteinExistence type="predicted"/>
<dbReference type="InterPro" id="IPR013783">
    <property type="entry name" value="Ig-like_fold"/>
</dbReference>
<dbReference type="Pfam" id="PF16561">
    <property type="entry name" value="AMPK1_CBM"/>
    <property type="match status" value="1"/>
</dbReference>
<feature type="compositionally biased region" description="Low complexity" evidence="1">
    <location>
        <begin position="371"/>
        <end position="381"/>
    </location>
</feature>
<evidence type="ECO:0000256" key="2">
    <source>
        <dbReference type="SAM" id="Phobius"/>
    </source>
</evidence>
<keyword evidence="2" id="KW-1133">Transmembrane helix</keyword>
<dbReference type="Proteomes" id="UP001301769">
    <property type="component" value="Unassembled WGS sequence"/>
</dbReference>
<dbReference type="EMBL" id="MU858056">
    <property type="protein sequence ID" value="KAK4217985.1"/>
    <property type="molecule type" value="Genomic_DNA"/>
</dbReference>
<keyword evidence="2" id="KW-0812">Transmembrane</keyword>
<evidence type="ECO:0000259" key="3">
    <source>
        <dbReference type="Pfam" id="PF16561"/>
    </source>
</evidence>
<feature type="region of interest" description="Disordered" evidence="1">
    <location>
        <begin position="260"/>
        <end position="280"/>
    </location>
</feature>
<evidence type="ECO:0000313" key="4">
    <source>
        <dbReference type="EMBL" id="KAK4217985.1"/>
    </source>
</evidence>
<keyword evidence="2" id="KW-0472">Membrane</keyword>
<dbReference type="CDD" id="cd02859">
    <property type="entry name" value="E_set_AMPKbeta_like_N"/>
    <property type="match status" value="1"/>
</dbReference>
<feature type="compositionally biased region" description="Polar residues" evidence="1">
    <location>
        <begin position="529"/>
        <end position="544"/>
    </location>
</feature>
<dbReference type="InterPro" id="IPR032640">
    <property type="entry name" value="AMPK1_CBM"/>
</dbReference>
<protein>
    <recommendedName>
        <fullName evidence="3">AMP-activated protein kinase glycogen-binding domain-containing protein</fullName>
    </recommendedName>
</protein>
<dbReference type="SUPFAM" id="SSF81296">
    <property type="entry name" value="E set domains"/>
    <property type="match status" value="1"/>
</dbReference>
<feature type="compositionally biased region" description="Basic and acidic residues" evidence="1">
    <location>
        <begin position="509"/>
        <end position="519"/>
    </location>
</feature>
<feature type="domain" description="AMP-activated protein kinase glycogen-binding" evidence="3">
    <location>
        <begin position="7"/>
        <end position="97"/>
    </location>
</feature>
<dbReference type="Gene3D" id="2.60.40.10">
    <property type="entry name" value="Immunoglobulins"/>
    <property type="match status" value="1"/>
</dbReference>
<feature type="compositionally biased region" description="Polar residues" evidence="1">
    <location>
        <begin position="456"/>
        <end position="487"/>
    </location>
</feature>
<feature type="transmembrane region" description="Helical" evidence="2">
    <location>
        <begin position="585"/>
        <end position="604"/>
    </location>
</feature>